<dbReference type="Gene3D" id="3.40.640.10">
    <property type="entry name" value="Type I PLP-dependent aspartate aminotransferase-like (Major domain)"/>
    <property type="match status" value="1"/>
</dbReference>
<evidence type="ECO:0000256" key="1">
    <source>
        <dbReference type="ARBA" id="ARBA00037999"/>
    </source>
</evidence>
<dbReference type="InterPro" id="IPR015424">
    <property type="entry name" value="PyrdxlP-dep_Trfase"/>
</dbReference>
<dbReference type="PANTHER" id="PTHR30244:SF34">
    <property type="entry name" value="DTDP-4-AMINO-4,6-DIDEOXYGALACTOSE TRANSAMINASE"/>
    <property type="match status" value="1"/>
</dbReference>
<comment type="similarity">
    <text evidence="1">Belongs to the DegT/DnrJ/EryC1 family.</text>
</comment>
<comment type="caution">
    <text evidence="2">The sequence shown here is derived from an EMBL/GenBank/DDBJ whole genome shotgun (WGS) entry which is preliminary data.</text>
</comment>
<proteinExistence type="inferred from homology"/>
<evidence type="ECO:0008006" key="4">
    <source>
        <dbReference type="Google" id="ProtNLM"/>
    </source>
</evidence>
<dbReference type="Pfam" id="PF01041">
    <property type="entry name" value="DegT_DnrJ_EryC1"/>
    <property type="match status" value="1"/>
</dbReference>
<reference evidence="3" key="1">
    <citation type="submission" date="2012-11" db="EMBL/GenBank/DDBJ databases">
        <authorList>
            <person name="Lucero-Rivera Y.E."/>
            <person name="Tovar-Ramirez D."/>
        </authorList>
    </citation>
    <scope>NUCLEOTIDE SEQUENCE [LARGE SCALE GENOMIC DNA]</scope>
    <source>
        <strain evidence="3">Araruama</strain>
    </source>
</reference>
<evidence type="ECO:0000313" key="2">
    <source>
        <dbReference type="EMBL" id="ETR71171.1"/>
    </source>
</evidence>
<organism evidence="2 3">
    <name type="scientific">Candidatus Magnetoglobus multicellularis str. Araruama</name>
    <dbReference type="NCBI Taxonomy" id="890399"/>
    <lineage>
        <taxon>Bacteria</taxon>
        <taxon>Pseudomonadati</taxon>
        <taxon>Thermodesulfobacteriota</taxon>
        <taxon>Desulfobacteria</taxon>
        <taxon>Desulfobacterales</taxon>
        <taxon>Desulfobacteraceae</taxon>
        <taxon>Candidatus Magnetoglobus</taxon>
    </lineage>
</organism>
<dbReference type="Proteomes" id="UP000189670">
    <property type="component" value="Unassembled WGS sequence"/>
</dbReference>
<dbReference type="EMBL" id="ATBP01000310">
    <property type="protein sequence ID" value="ETR71171.1"/>
    <property type="molecule type" value="Genomic_DNA"/>
</dbReference>
<dbReference type="PANTHER" id="PTHR30244">
    <property type="entry name" value="TRANSAMINASE"/>
    <property type="match status" value="1"/>
</dbReference>
<dbReference type="GO" id="GO:0000271">
    <property type="term" value="P:polysaccharide biosynthetic process"/>
    <property type="evidence" value="ECO:0007669"/>
    <property type="project" value="TreeGrafter"/>
</dbReference>
<name>A0A1V1P8J3_9BACT</name>
<sequence>MSDKTWRFAANERLYVDETLSTAFSAGSSGTMNERLEMSFAKKHGSSYAITANSGTSTLHMALHAFDIGPGDEVIIPALTVGMCGFAVCHSGATPVYADVCKDTFLMDPLDIEKKLHLKQKRSCLCIYMD</sequence>
<evidence type="ECO:0000313" key="3">
    <source>
        <dbReference type="Proteomes" id="UP000189670"/>
    </source>
</evidence>
<gene>
    <name evidence="2" type="ORF">OMM_08293</name>
</gene>
<protein>
    <recommendedName>
        <fullName evidence="4">DegT/DnrJ/EryC1/StrS aminotransferase</fullName>
    </recommendedName>
</protein>
<dbReference type="GO" id="GO:0030170">
    <property type="term" value="F:pyridoxal phosphate binding"/>
    <property type="evidence" value="ECO:0007669"/>
    <property type="project" value="TreeGrafter"/>
</dbReference>
<dbReference type="InterPro" id="IPR015421">
    <property type="entry name" value="PyrdxlP-dep_Trfase_major"/>
</dbReference>
<accession>A0A1V1P8J3</accession>
<dbReference type="SUPFAM" id="SSF53383">
    <property type="entry name" value="PLP-dependent transferases"/>
    <property type="match status" value="1"/>
</dbReference>
<dbReference type="GO" id="GO:0008483">
    <property type="term" value="F:transaminase activity"/>
    <property type="evidence" value="ECO:0007669"/>
    <property type="project" value="TreeGrafter"/>
</dbReference>
<dbReference type="AlphaFoldDB" id="A0A1V1P8J3"/>
<dbReference type="InterPro" id="IPR000653">
    <property type="entry name" value="DegT/StrS_aminotransferase"/>
</dbReference>